<evidence type="ECO:0000256" key="1">
    <source>
        <dbReference type="ARBA" id="ARBA00006484"/>
    </source>
</evidence>
<dbReference type="PROSITE" id="PS00061">
    <property type="entry name" value="ADH_SHORT"/>
    <property type="match status" value="1"/>
</dbReference>
<comment type="similarity">
    <text evidence="1">Belongs to the short-chain dehydrogenases/reductases (SDR) family.</text>
</comment>
<gene>
    <name evidence="4" type="primary">LOC140701287</name>
</gene>
<dbReference type="SUPFAM" id="SSF51735">
    <property type="entry name" value="NAD(P)-binding Rossmann-fold domains"/>
    <property type="match status" value="1"/>
</dbReference>
<dbReference type="PANTHER" id="PTHR43658:SF8">
    <property type="entry name" value="17-BETA-HYDROXYSTEROID DEHYDROGENASE 14-RELATED"/>
    <property type="match status" value="1"/>
</dbReference>
<accession>A0ABM5EI24</accession>
<dbReference type="Proteomes" id="UP001652642">
    <property type="component" value="Chromosome 6"/>
</dbReference>
<keyword evidence="3" id="KW-1185">Reference proteome</keyword>
<sequence>MGLKTHMLRLLPPKFGWQLRGAARTGGMAGQLRYPCKTSPGVAERLRYAGKVVCVTGGTRGIGEAIVRVFVHEGAKVVFCAQECERERGEALQRELEESGCPGEARFVVCDVAIEDDIKNLISVTINLYGCLDCLVNNAAIHPPYEETLNVTRENFSGVLRINAVGYLSAAKYALPHLRKTNGNIINISSIANIVAARDSIAYVTSKGGVTAMTKAMALDESKCGVRVNCISPGNIWTPMWQRLASESSDPEALIQRGCDESPLGRFGTPEEVARVALFLASEATFSTGADFLVTGGAELGMAPKFIQDAEGVKGRKQ</sequence>
<dbReference type="PRINTS" id="PR00080">
    <property type="entry name" value="SDRFAMILY"/>
</dbReference>
<keyword evidence="2" id="KW-0560">Oxidoreductase</keyword>
<dbReference type="Gene3D" id="3.40.50.720">
    <property type="entry name" value="NAD(P)-binding Rossmann-like Domain"/>
    <property type="match status" value="1"/>
</dbReference>
<dbReference type="PANTHER" id="PTHR43658">
    <property type="entry name" value="SHORT-CHAIN DEHYDROGENASE/REDUCTASE"/>
    <property type="match status" value="1"/>
</dbReference>
<dbReference type="RefSeq" id="XP_072832804.1">
    <property type="nucleotide sequence ID" value="XM_072976703.1"/>
</dbReference>
<dbReference type="Pfam" id="PF13561">
    <property type="entry name" value="adh_short_C2"/>
    <property type="match status" value="1"/>
</dbReference>
<dbReference type="GeneID" id="140701287"/>
<evidence type="ECO:0000256" key="2">
    <source>
        <dbReference type="ARBA" id="ARBA00023002"/>
    </source>
</evidence>
<organism evidence="3 4">
    <name type="scientific">Pogona vitticeps</name>
    <name type="common">central bearded dragon</name>
    <dbReference type="NCBI Taxonomy" id="103695"/>
    <lineage>
        <taxon>Eukaryota</taxon>
        <taxon>Metazoa</taxon>
        <taxon>Chordata</taxon>
        <taxon>Craniata</taxon>
        <taxon>Vertebrata</taxon>
        <taxon>Euteleostomi</taxon>
        <taxon>Lepidosauria</taxon>
        <taxon>Squamata</taxon>
        <taxon>Bifurcata</taxon>
        <taxon>Unidentata</taxon>
        <taxon>Episquamata</taxon>
        <taxon>Toxicofera</taxon>
        <taxon>Iguania</taxon>
        <taxon>Acrodonta</taxon>
        <taxon>Agamidae</taxon>
        <taxon>Amphibolurinae</taxon>
        <taxon>Pogona</taxon>
    </lineage>
</organism>
<evidence type="ECO:0000313" key="3">
    <source>
        <dbReference type="Proteomes" id="UP001652642"/>
    </source>
</evidence>
<evidence type="ECO:0000313" key="4">
    <source>
        <dbReference type="RefSeq" id="XP_072832804.1"/>
    </source>
</evidence>
<protein>
    <submittedName>
        <fullName evidence="4">L-fucose dehydrogenase-like</fullName>
    </submittedName>
</protein>
<proteinExistence type="inferred from homology"/>
<dbReference type="PRINTS" id="PR00081">
    <property type="entry name" value="GDHRDH"/>
</dbReference>
<dbReference type="InterPro" id="IPR020904">
    <property type="entry name" value="Sc_DH/Rdtase_CS"/>
</dbReference>
<dbReference type="InterPro" id="IPR036291">
    <property type="entry name" value="NAD(P)-bd_dom_sf"/>
</dbReference>
<dbReference type="InterPro" id="IPR002347">
    <property type="entry name" value="SDR_fam"/>
</dbReference>
<name>A0ABM5EI24_9SAUR</name>
<reference evidence="4" key="1">
    <citation type="submission" date="2025-08" db="UniProtKB">
        <authorList>
            <consortium name="RefSeq"/>
        </authorList>
    </citation>
    <scope>IDENTIFICATION</scope>
</reference>